<protein>
    <submittedName>
        <fullName evidence="2">S-adenosyl methyltransferase</fullName>
    </submittedName>
</protein>
<keyword evidence="2" id="KW-0489">Methyltransferase</keyword>
<feature type="region of interest" description="Disordered" evidence="1">
    <location>
        <begin position="234"/>
        <end position="254"/>
    </location>
</feature>
<dbReference type="Proteomes" id="UP000295087">
    <property type="component" value="Unassembled WGS sequence"/>
</dbReference>
<dbReference type="SUPFAM" id="SSF53335">
    <property type="entry name" value="S-adenosyl-L-methionine-dependent methyltransferases"/>
    <property type="match status" value="1"/>
</dbReference>
<evidence type="ECO:0000313" key="2">
    <source>
        <dbReference type="EMBL" id="TDP28045.1"/>
    </source>
</evidence>
<dbReference type="AlphaFoldDB" id="A0A4R6NXY8"/>
<reference evidence="2 3" key="1">
    <citation type="submission" date="2019-03" db="EMBL/GenBank/DDBJ databases">
        <title>Genomic Encyclopedia of Type Strains, Phase IV (KMG-IV): sequencing the most valuable type-strain genomes for metagenomic binning, comparative biology and taxonomic classification.</title>
        <authorList>
            <person name="Goeker M."/>
        </authorList>
    </citation>
    <scope>NUCLEOTIDE SEQUENCE [LARGE SCALE GENOMIC DNA]</scope>
    <source>
        <strain evidence="2 3">DSM 44496</strain>
    </source>
</reference>
<evidence type="ECO:0000313" key="3">
    <source>
        <dbReference type="Proteomes" id="UP000295087"/>
    </source>
</evidence>
<proteinExistence type="predicted"/>
<dbReference type="Gene3D" id="3.40.50.150">
    <property type="entry name" value="Vaccinia Virus protein VP39"/>
    <property type="match status" value="1"/>
</dbReference>
<gene>
    <name evidence="2" type="ORF">DFR75_11912</name>
</gene>
<sequence>MSPCLTELRYNVANSARVGNWLLGGKDYYDIDRLVAEHAGERIVTVTGEARRFLLRAVDHLTNEHAVHQYVDLGCGIPLPPNIGDVAGRDVERVRVLYLDHDQLVAVHARALLANGPGRRFSMVDITDTTAVLDQITEFFDLDLPIALCLSGTAELLPDPHAVLAELAGGLPPNSWLILSHITEDIFGDEIRTWATHLTHNGIPYRPRDHTAVTAMLAPYQLLAPGIVAPHRWRPDTGDPTYHPSHHPQSDLSGYAAVGRYSVET</sequence>
<comment type="caution">
    <text evidence="2">The sequence shown here is derived from an EMBL/GenBank/DDBJ whole genome shotgun (WGS) entry which is preliminary data.</text>
</comment>
<dbReference type="RefSeq" id="WP_067497832.1">
    <property type="nucleotide sequence ID" value="NZ_JBHXPO010000003.1"/>
</dbReference>
<name>A0A4R6NXY8_NOCIG</name>
<organism evidence="2 3">
    <name type="scientific">Nocardia ignorata</name>
    <dbReference type="NCBI Taxonomy" id="145285"/>
    <lineage>
        <taxon>Bacteria</taxon>
        <taxon>Bacillati</taxon>
        <taxon>Actinomycetota</taxon>
        <taxon>Actinomycetes</taxon>
        <taxon>Mycobacteriales</taxon>
        <taxon>Nocardiaceae</taxon>
        <taxon>Nocardia</taxon>
    </lineage>
</organism>
<dbReference type="GO" id="GO:0032259">
    <property type="term" value="P:methylation"/>
    <property type="evidence" value="ECO:0007669"/>
    <property type="project" value="UniProtKB-KW"/>
</dbReference>
<keyword evidence="2" id="KW-0808">Transferase</keyword>
<dbReference type="EMBL" id="SNXK01000019">
    <property type="protein sequence ID" value="TDP28045.1"/>
    <property type="molecule type" value="Genomic_DNA"/>
</dbReference>
<evidence type="ECO:0000256" key="1">
    <source>
        <dbReference type="SAM" id="MobiDB-lite"/>
    </source>
</evidence>
<dbReference type="InterPro" id="IPR006764">
    <property type="entry name" value="SAM_dep_MeTrfase_SAV2177_type"/>
</dbReference>
<dbReference type="PIRSF" id="PIRSF017393">
    <property type="entry name" value="MTase_SAV2177"/>
    <property type="match status" value="1"/>
</dbReference>
<keyword evidence="3" id="KW-1185">Reference proteome</keyword>
<dbReference type="InterPro" id="IPR029063">
    <property type="entry name" value="SAM-dependent_MTases_sf"/>
</dbReference>
<dbReference type="GO" id="GO:0008168">
    <property type="term" value="F:methyltransferase activity"/>
    <property type="evidence" value="ECO:0007669"/>
    <property type="project" value="UniProtKB-KW"/>
</dbReference>
<dbReference type="Pfam" id="PF04672">
    <property type="entry name" value="Methyltransf_19"/>
    <property type="match status" value="1"/>
</dbReference>
<accession>A0A4R6NXY8</accession>